<reference evidence="1" key="1">
    <citation type="journal article" date="2020" name="Stud. Mycol.">
        <title>101 Dothideomycetes genomes: a test case for predicting lifestyles and emergence of pathogens.</title>
        <authorList>
            <person name="Haridas S."/>
            <person name="Albert R."/>
            <person name="Binder M."/>
            <person name="Bloem J."/>
            <person name="Labutti K."/>
            <person name="Salamov A."/>
            <person name="Andreopoulos B."/>
            <person name="Baker S."/>
            <person name="Barry K."/>
            <person name="Bills G."/>
            <person name="Bluhm B."/>
            <person name="Cannon C."/>
            <person name="Castanera R."/>
            <person name="Culley D."/>
            <person name="Daum C."/>
            <person name="Ezra D."/>
            <person name="Gonzalez J."/>
            <person name="Henrissat B."/>
            <person name="Kuo A."/>
            <person name="Liang C."/>
            <person name="Lipzen A."/>
            <person name="Lutzoni F."/>
            <person name="Magnuson J."/>
            <person name="Mondo S."/>
            <person name="Nolan M."/>
            <person name="Ohm R."/>
            <person name="Pangilinan J."/>
            <person name="Park H.-J."/>
            <person name="Ramirez L."/>
            <person name="Alfaro M."/>
            <person name="Sun H."/>
            <person name="Tritt A."/>
            <person name="Yoshinaga Y."/>
            <person name="Zwiers L.-H."/>
            <person name="Turgeon B."/>
            <person name="Goodwin S."/>
            <person name="Spatafora J."/>
            <person name="Crous P."/>
            <person name="Grigoriev I."/>
        </authorList>
    </citation>
    <scope>NUCLEOTIDE SEQUENCE</scope>
    <source>
        <strain evidence="1">CBS 115976</strain>
    </source>
</reference>
<dbReference type="AlphaFoldDB" id="A0A6A6TXG4"/>
<proteinExistence type="predicted"/>
<evidence type="ECO:0000313" key="2">
    <source>
        <dbReference type="Proteomes" id="UP000799302"/>
    </source>
</evidence>
<gene>
    <name evidence="1" type="ORF">BT63DRAFT_97833</name>
</gene>
<accession>A0A6A6TXG4</accession>
<dbReference type="Proteomes" id="UP000799302">
    <property type="component" value="Unassembled WGS sequence"/>
</dbReference>
<name>A0A6A6TXG4_9PEZI</name>
<dbReference type="EMBL" id="MU004242">
    <property type="protein sequence ID" value="KAF2664775.1"/>
    <property type="molecule type" value="Genomic_DNA"/>
</dbReference>
<organism evidence="1 2">
    <name type="scientific">Microthyrium microscopicum</name>
    <dbReference type="NCBI Taxonomy" id="703497"/>
    <lineage>
        <taxon>Eukaryota</taxon>
        <taxon>Fungi</taxon>
        <taxon>Dikarya</taxon>
        <taxon>Ascomycota</taxon>
        <taxon>Pezizomycotina</taxon>
        <taxon>Dothideomycetes</taxon>
        <taxon>Dothideomycetes incertae sedis</taxon>
        <taxon>Microthyriales</taxon>
        <taxon>Microthyriaceae</taxon>
        <taxon>Microthyrium</taxon>
    </lineage>
</organism>
<sequence length="67" mass="7549">MALEAIIKELSLKVVLVYLECAPRFVRLIPRVVSGLAVLAVRLFQFRRVQQSAALPYALKSMAVMNF</sequence>
<protein>
    <submittedName>
        <fullName evidence="1">Uncharacterized protein</fullName>
    </submittedName>
</protein>
<keyword evidence="2" id="KW-1185">Reference proteome</keyword>
<evidence type="ECO:0000313" key="1">
    <source>
        <dbReference type="EMBL" id="KAF2664775.1"/>
    </source>
</evidence>